<proteinExistence type="predicted"/>
<comment type="caution">
    <text evidence="1">The sequence shown here is derived from an EMBL/GenBank/DDBJ whole genome shotgun (WGS) entry which is preliminary data.</text>
</comment>
<gene>
    <name evidence="1" type="ORF">CY35_07G012300</name>
</gene>
<evidence type="ECO:0000313" key="2">
    <source>
        <dbReference type="Proteomes" id="UP000828922"/>
    </source>
</evidence>
<name>A0ACB8HJ00_9BRYO</name>
<dbReference type="Proteomes" id="UP000828922">
    <property type="component" value="Linkage Group LG07"/>
</dbReference>
<keyword evidence="2" id="KW-1185">Reference proteome</keyword>
<sequence>MAADAWKAHAALLLVQLNYGAYHVIVKLAVTGGINQLVFCVLRDVVALTILGPLAYVKDKGKPPSFIRLLSVLIFFLGLTGILGNQLLFTLGLNFTSPAYAAALQPAIPVFTFLLALAFGTENANWQRIDGKAKILGVLVCVAGVLIMALYKGPALLGDDFSDLNLQGIAVAA</sequence>
<evidence type="ECO:0000313" key="1">
    <source>
        <dbReference type="EMBL" id="KAH9556181.1"/>
    </source>
</evidence>
<reference evidence="2" key="1">
    <citation type="journal article" date="2022" name="New Phytol.">
        <title>Phylogenomic structure and speciation in an emerging model: the Sphagnum magellanicum complex (Bryophyta).</title>
        <authorList>
            <person name="Shaw A.J."/>
            <person name="Piatkowski B."/>
            <person name="Duffy A.M."/>
            <person name="Aguero B."/>
            <person name="Imwattana K."/>
            <person name="Nieto-Lugilde M."/>
            <person name="Healey A."/>
            <person name="Weston D.J."/>
            <person name="Patel M.N."/>
            <person name="Schmutz J."/>
            <person name="Grimwood J."/>
            <person name="Yavitt J.B."/>
            <person name="Hassel K."/>
            <person name="Stenoien H.K."/>
            <person name="Flatberg K.I."/>
            <person name="Bickford C.P."/>
            <person name="Hicks K.A."/>
        </authorList>
    </citation>
    <scope>NUCLEOTIDE SEQUENCE [LARGE SCALE GENOMIC DNA]</scope>
</reference>
<protein>
    <submittedName>
        <fullName evidence="1">Uncharacterized protein</fullName>
    </submittedName>
</protein>
<dbReference type="EMBL" id="CM038913">
    <property type="protein sequence ID" value="KAH9556181.1"/>
    <property type="molecule type" value="Genomic_DNA"/>
</dbReference>
<accession>A0ACB8HJ00</accession>
<organism evidence="1 2">
    <name type="scientific">Sphagnum magellanicum</name>
    <dbReference type="NCBI Taxonomy" id="128215"/>
    <lineage>
        <taxon>Eukaryota</taxon>
        <taxon>Viridiplantae</taxon>
        <taxon>Streptophyta</taxon>
        <taxon>Embryophyta</taxon>
        <taxon>Bryophyta</taxon>
        <taxon>Sphagnophytina</taxon>
        <taxon>Sphagnopsida</taxon>
        <taxon>Sphagnales</taxon>
        <taxon>Sphagnaceae</taxon>
        <taxon>Sphagnum</taxon>
    </lineage>
</organism>